<dbReference type="Pfam" id="PF00107">
    <property type="entry name" value="ADH_zinc_N"/>
    <property type="match status" value="1"/>
</dbReference>
<keyword evidence="5" id="KW-0560">Oxidoreductase</keyword>
<evidence type="ECO:0000259" key="8">
    <source>
        <dbReference type="SMART" id="SM00829"/>
    </source>
</evidence>
<dbReference type="GO" id="GO:0008270">
    <property type="term" value="F:zinc ion binding"/>
    <property type="evidence" value="ECO:0007669"/>
    <property type="project" value="InterPro"/>
</dbReference>
<dbReference type="Gene3D" id="3.90.180.10">
    <property type="entry name" value="Medium-chain alcohol dehydrogenases, catalytic domain"/>
    <property type="match status" value="1"/>
</dbReference>
<evidence type="ECO:0000256" key="5">
    <source>
        <dbReference type="ARBA" id="ARBA00023002"/>
    </source>
</evidence>
<dbReference type="PANTHER" id="PTHR42940">
    <property type="entry name" value="ALCOHOL DEHYDROGENASE 1-RELATED"/>
    <property type="match status" value="1"/>
</dbReference>
<evidence type="ECO:0000256" key="4">
    <source>
        <dbReference type="ARBA" id="ARBA00022833"/>
    </source>
</evidence>
<dbReference type="GO" id="GO:0005737">
    <property type="term" value="C:cytoplasm"/>
    <property type="evidence" value="ECO:0007669"/>
    <property type="project" value="TreeGrafter"/>
</dbReference>
<name>A0A1E1K8Y7_9HELO</name>
<dbReference type="FunFam" id="3.40.50.720:FF:000039">
    <property type="entry name" value="Alcohol dehydrogenase AdhP"/>
    <property type="match status" value="1"/>
</dbReference>
<protein>
    <submittedName>
        <fullName evidence="9">Probable alcohol dehydrogenase 2</fullName>
    </submittedName>
</protein>
<comment type="similarity">
    <text evidence="2 7">Belongs to the zinc-containing alcohol dehydrogenase family.</text>
</comment>
<dbReference type="PANTHER" id="PTHR42940:SF5">
    <property type="entry name" value="ALCOHOL DEHYDROGENASE 2"/>
    <property type="match status" value="1"/>
</dbReference>
<evidence type="ECO:0000256" key="3">
    <source>
        <dbReference type="ARBA" id="ARBA00022723"/>
    </source>
</evidence>
<comment type="cofactor">
    <cofactor evidence="1 7">
        <name>Zn(2+)</name>
        <dbReference type="ChEBI" id="CHEBI:29105"/>
    </cofactor>
</comment>
<dbReference type="InterPro" id="IPR002328">
    <property type="entry name" value="ADH_Zn_CS"/>
</dbReference>
<evidence type="ECO:0000256" key="2">
    <source>
        <dbReference type="ARBA" id="ARBA00008072"/>
    </source>
</evidence>
<feature type="domain" description="Enoyl reductase (ER)" evidence="8">
    <location>
        <begin position="25"/>
        <end position="365"/>
    </location>
</feature>
<dbReference type="PROSITE" id="PS00059">
    <property type="entry name" value="ADH_ZINC"/>
    <property type="match status" value="1"/>
</dbReference>
<dbReference type="SUPFAM" id="SSF51735">
    <property type="entry name" value="NAD(P)-binding Rossmann-fold domains"/>
    <property type="match status" value="1"/>
</dbReference>
<proteinExistence type="inferred from homology"/>
<dbReference type="Pfam" id="PF08240">
    <property type="entry name" value="ADH_N"/>
    <property type="match status" value="1"/>
</dbReference>
<evidence type="ECO:0000256" key="1">
    <source>
        <dbReference type="ARBA" id="ARBA00001947"/>
    </source>
</evidence>
<dbReference type="InterPro" id="IPR013154">
    <property type="entry name" value="ADH-like_N"/>
</dbReference>
<accession>A0A1E1K8Y7</accession>
<dbReference type="GO" id="GO:0004022">
    <property type="term" value="F:alcohol dehydrogenase (NAD+) activity"/>
    <property type="evidence" value="ECO:0007669"/>
    <property type="project" value="TreeGrafter"/>
</dbReference>
<keyword evidence="3 7" id="KW-0479">Metal-binding</keyword>
<evidence type="ECO:0000256" key="6">
    <source>
        <dbReference type="ARBA" id="ARBA00023027"/>
    </source>
</evidence>
<sequence>MAAAANQKIFDIPKKHKAIVYDKPGTISTKVEELDTPEPGPGDVLVRLTHSGVCHSDMGIMENSWRGLPYPTQAGQVGGHEGVGIVVKLGPGAEDGRVKLGDRVGIKWIAYACGACAACLEGQDGVCFNQKISGYYYPGTFQQYALAPASYVTPIPDALSSEDAAPILCAGVTTYAALRKSDAKSGQWVVISGAGGGLGHLACQIGSRGMALRIIGIDHGSKESLVKDCGAEVFLDITKYDDKSIAEEVKKITGGLGASAVIVCTAANKAYAQALDLLRFGGTLVCVGMPEGDSVPIAKAYPAAMVQNSHNIKGSAVGNQREALEVLDMAARGIVKTRLRTEPMEKLTEVFQEMSEGKMQGRVVIDLQ</sequence>
<keyword evidence="10" id="KW-1185">Reference proteome</keyword>
<dbReference type="InterPro" id="IPR036291">
    <property type="entry name" value="NAD(P)-bd_dom_sf"/>
</dbReference>
<dbReference type="EMBL" id="FJUX01000018">
    <property type="protein sequence ID" value="CZS94471.1"/>
    <property type="molecule type" value="Genomic_DNA"/>
</dbReference>
<dbReference type="InterPro" id="IPR011032">
    <property type="entry name" value="GroES-like_sf"/>
</dbReference>
<dbReference type="SUPFAM" id="SSF50129">
    <property type="entry name" value="GroES-like"/>
    <property type="match status" value="1"/>
</dbReference>
<dbReference type="InterPro" id="IPR020843">
    <property type="entry name" value="ER"/>
</dbReference>
<evidence type="ECO:0000313" key="10">
    <source>
        <dbReference type="Proteomes" id="UP000178912"/>
    </source>
</evidence>
<dbReference type="CDD" id="cd08297">
    <property type="entry name" value="CAD3"/>
    <property type="match status" value="1"/>
</dbReference>
<dbReference type="Gene3D" id="3.40.50.720">
    <property type="entry name" value="NAD(P)-binding Rossmann-like Domain"/>
    <property type="match status" value="1"/>
</dbReference>
<dbReference type="InterPro" id="IPR013149">
    <property type="entry name" value="ADH-like_C"/>
</dbReference>
<organism evidence="9 10">
    <name type="scientific">Rhynchosporium agropyri</name>
    <dbReference type="NCBI Taxonomy" id="914238"/>
    <lineage>
        <taxon>Eukaryota</taxon>
        <taxon>Fungi</taxon>
        <taxon>Dikarya</taxon>
        <taxon>Ascomycota</taxon>
        <taxon>Pezizomycotina</taxon>
        <taxon>Leotiomycetes</taxon>
        <taxon>Helotiales</taxon>
        <taxon>Ploettnerulaceae</taxon>
        <taxon>Rhynchosporium</taxon>
    </lineage>
</organism>
<keyword evidence="6" id="KW-0520">NAD</keyword>
<gene>
    <name evidence="9" type="ORF">RAG0_04454</name>
</gene>
<reference evidence="10" key="1">
    <citation type="submission" date="2016-03" db="EMBL/GenBank/DDBJ databases">
        <authorList>
            <person name="Guldener U."/>
        </authorList>
    </citation>
    <scope>NUCLEOTIDE SEQUENCE [LARGE SCALE GENOMIC DNA]</scope>
    <source>
        <strain evidence="10">04CH-RAC-A.6.1</strain>
    </source>
</reference>
<dbReference type="SMART" id="SM00829">
    <property type="entry name" value="PKS_ER"/>
    <property type="match status" value="1"/>
</dbReference>
<evidence type="ECO:0000313" key="9">
    <source>
        <dbReference type="EMBL" id="CZS94471.1"/>
    </source>
</evidence>
<keyword evidence="4 7" id="KW-0862">Zinc</keyword>
<evidence type="ECO:0000256" key="7">
    <source>
        <dbReference type="RuleBase" id="RU361277"/>
    </source>
</evidence>
<dbReference type="AlphaFoldDB" id="A0A1E1K8Y7"/>
<dbReference type="Proteomes" id="UP000178912">
    <property type="component" value="Unassembled WGS sequence"/>
</dbReference>
<dbReference type="OrthoDB" id="1879366at2759"/>